<evidence type="ECO:0000256" key="1">
    <source>
        <dbReference type="SAM" id="Phobius"/>
    </source>
</evidence>
<protein>
    <submittedName>
        <fullName evidence="2">Uncharacterized protein</fullName>
    </submittedName>
</protein>
<reference evidence="2" key="1">
    <citation type="journal article" date="2023" name="Mol. Phylogenet. Evol.">
        <title>Genome-scale phylogeny and comparative genomics of the fungal order Sordariales.</title>
        <authorList>
            <person name="Hensen N."/>
            <person name="Bonometti L."/>
            <person name="Westerberg I."/>
            <person name="Brannstrom I.O."/>
            <person name="Guillou S."/>
            <person name="Cros-Aarteil S."/>
            <person name="Calhoun S."/>
            <person name="Haridas S."/>
            <person name="Kuo A."/>
            <person name="Mondo S."/>
            <person name="Pangilinan J."/>
            <person name="Riley R."/>
            <person name="LaButti K."/>
            <person name="Andreopoulos B."/>
            <person name="Lipzen A."/>
            <person name="Chen C."/>
            <person name="Yan M."/>
            <person name="Daum C."/>
            <person name="Ng V."/>
            <person name="Clum A."/>
            <person name="Steindorff A."/>
            <person name="Ohm R.A."/>
            <person name="Martin F."/>
            <person name="Silar P."/>
            <person name="Natvig D.O."/>
            <person name="Lalanne C."/>
            <person name="Gautier V."/>
            <person name="Ament-Velasquez S.L."/>
            <person name="Kruys A."/>
            <person name="Hutchinson M.I."/>
            <person name="Powell A.J."/>
            <person name="Barry K."/>
            <person name="Miller A.N."/>
            <person name="Grigoriev I.V."/>
            <person name="Debuchy R."/>
            <person name="Gladieux P."/>
            <person name="Hiltunen Thoren M."/>
            <person name="Johannesson H."/>
        </authorList>
    </citation>
    <scope>NUCLEOTIDE SEQUENCE</scope>
    <source>
        <strain evidence="2">CBS 560.94</strain>
    </source>
</reference>
<keyword evidence="3" id="KW-1185">Reference proteome</keyword>
<evidence type="ECO:0000313" key="3">
    <source>
        <dbReference type="Proteomes" id="UP001278500"/>
    </source>
</evidence>
<accession>A0AAE0JCW7</accession>
<keyword evidence="1" id="KW-0812">Transmembrane</keyword>
<dbReference type="EMBL" id="JAUEPP010000005">
    <property type="protein sequence ID" value="KAK3342483.1"/>
    <property type="molecule type" value="Genomic_DNA"/>
</dbReference>
<reference evidence="2" key="2">
    <citation type="submission" date="2023-06" db="EMBL/GenBank/DDBJ databases">
        <authorList>
            <consortium name="Lawrence Berkeley National Laboratory"/>
            <person name="Haridas S."/>
            <person name="Hensen N."/>
            <person name="Bonometti L."/>
            <person name="Westerberg I."/>
            <person name="Brannstrom I.O."/>
            <person name="Guillou S."/>
            <person name="Cros-Aarteil S."/>
            <person name="Calhoun S."/>
            <person name="Kuo A."/>
            <person name="Mondo S."/>
            <person name="Pangilinan J."/>
            <person name="Riley R."/>
            <person name="Labutti K."/>
            <person name="Andreopoulos B."/>
            <person name="Lipzen A."/>
            <person name="Chen C."/>
            <person name="Yanf M."/>
            <person name="Daum C."/>
            <person name="Ng V."/>
            <person name="Clum A."/>
            <person name="Steindorff A."/>
            <person name="Ohm R."/>
            <person name="Martin F."/>
            <person name="Silar P."/>
            <person name="Natvig D."/>
            <person name="Lalanne C."/>
            <person name="Gautier V."/>
            <person name="Ament-Velasquez S.L."/>
            <person name="Kruys A."/>
            <person name="Hutchinson M.I."/>
            <person name="Powell A.J."/>
            <person name="Barry K."/>
            <person name="Miller A.N."/>
            <person name="Grigoriev I.V."/>
            <person name="Debuchy R."/>
            <person name="Gladieux P."/>
            <person name="Thoren M.H."/>
            <person name="Johannesson H."/>
        </authorList>
    </citation>
    <scope>NUCLEOTIDE SEQUENCE</scope>
    <source>
        <strain evidence="2">CBS 560.94</strain>
    </source>
</reference>
<dbReference type="AlphaFoldDB" id="A0AAE0JCW7"/>
<dbReference type="GeneID" id="87859198"/>
<keyword evidence="1" id="KW-1133">Transmembrane helix</keyword>
<feature type="transmembrane region" description="Helical" evidence="1">
    <location>
        <begin position="133"/>
        <end position="153"/>
    </location>
</feature>
<comment type="caution">
    <text evidence="2">The sequence shown here is derived from an EMBL/GenBank/DDBJ whole genome shotgun (WGS) entry which is preliminary data.</text>
</comment>
<keyword evidence="1" id="KW-0472">Membrane</keyword>
<sequence>MKRNQEQCCLLGILSRMERAEVVQWKEGRTGCERTGKQFVLIYKGEAAKDTREQERWVARWFKPRDLDWSVPSRQVDRWTVVALTDRSVEHPRCWLAAQCGMESPGAAAAGDVRNAPRHCRIRFSARQQVCGGGGALGIVLSFSHALLFFPLMRITAYKGPMFWNHFLSATIPATERSH</sequence>
<proteinExistence type="predicted"/>
<dbReference type="Proteomes" id="UP001278500">
    <property type="component" value="Unassembled WGS sequence"/>
</dbReference>
<name>A0AAE0JCW7_9PEZI</name>
<organism evidence="2 3">
    <name type="scientific">Neurospora tetraspora</name>
    <dbReference type="NCBI Taxonomy" id="94610"/>
    <lineage>
        <taxon>Eukaryota</taxon>
        <taxon>Fungi</taxon>
        <taxon>Dikarya</taxon>
        <taxon>Ascomycota</taxon>
        <taxon>Pezizomycotina</taxon>
        <taxon>Sordariomycetes</taxon>
        <taxon>Sordariomycetidae</taxon>
        <taxon>Sordariales</taxon>
        <taxon>Sordariaceae</taxon>
        <taxon>Neurospora</taxon>
    </lineage>
</organism>
<evidence type="ECO:0000313" key="2">
    <source>
        <dbReference type="EMBL" id="KAK3342483.1"/>
    </source>
</evidence>
<gene>
    <name evidence="2" type="ORF">B0H65DRAFT_220425</name>
</gene>
<dbReference type="RefSeq" id="XP_062680276.1">
    <property type="nucleotide sequence ID" value="XM_062822044.1"/>
</dbReference>